<dbReference type="GO" id="GO:0160104">
    <property type="term" value="F:tRNA (guanine(26)-N2)-dimethyltransferase activity"/>
    <property type="evidence" value="ECO:0007669"/>
    <property type="project" value="UniProtKB-UniRule"/>
</dbReference>
<reference evidence="11" key="1">
    <citation type="submission" date="2011-03" db="EMBL/GenBank/DDBJ databases">
        <title>The genome sequence of Vavraia culicis strain floridensis.</title>
        <authorList>
            <consortium name="The Broad Institute Genome Sequencing Platform"/>
            <person name="Cuomo C."/>
            <person name="Becnel J."/>
            <person name="Sanscrainte N."/>
            <person name="Young S.K."/>
            <person name="Zeng Q."/>
            <person name="Gargeya S."/>
            <person name="Fitzgerald M."/>
            <person name="Haas B."/>
            <person name="Abouelleil A."/>
            <person name="Alvarado L."/>
            <person name="Arachchi H.M."/>
            <person name="Berlin A."/>
            <person name="Chapman S.B."/>
            <person name="Gearin G."/>
            <person name="Goldberg J."/>
            <person name="Griggs A."/>
            <person name="Gujja S."/>
            <person name="Hansen M."/>
            <person name="Heiman D."/>
            <person name="Howarth C."/>
            <person name="Larimer J."/>
            <person name="Lui A."/>
            <person name="MacDonald P.J.P."/>
            <person name="McCowen C."/>
            <person name="Montmayeur A."/>
            <person name="Murphy C."/>
            <person name="Neiman D."/>
            <person name="Pearson M."/>
            <person name="Priest M."/>
            <person name="Roberts A."/>
            <person name="Saif S."/>
            <person name="Shea T."/>
            <person name="Sisk P."/>
            <person name="Stolte C."/>
            <person name="Sykes S."/>
            <person name="Wortman J."/>
            <person name="Nusbaum C."/>
            <person name="Birren B."/>
        </authorList>
    </citation>
    <scope>NUCLEOTIDE SEQUENCE [LARGE SCALE GENOMIC DNA]</scope>
    <source>
        <strain evidence="11">floridensis</strain>
    </source>
</reference>
<dbReference type="InterPro" id="IPR042296">
    <property type="entry name" value="tRNA_met_Trm1_C"/>
</dbReference>
<sequence>MDENFIKENSSVIKKTDKAFYNPAQEINRDISVMAINAFLELSKFKESNLCIFECMSATGLRGIRYAKEITPKCTIFMNDIDRDAVDTIKDNLRINEIEFNAVNDHRNRCLIEKLEESTGERQYGSSCAKRGDLNRVLLLNSDCNAIMANNNLFFHVIDVDPFGHFTKNLPFVFKSIKGNGLVCLTATDTAVLCTNRSKCARKYDVLIRKVPYYGEMALRAALSTAARVAALYDCGIVPLLSLSVDFYVRLFVRVERRTSAVKASLSECAHYFVCGCGYMIEYGTKSTEISLLCPICHGKLLLCGPLWKGKLKNPEFLDKLNNRTESKRITEILRLIEQENDCFGFYHIPTVCSLLKKECIPMVKLVSELLNRGNMVSFTHCRANSIKSDCSYHELVEIIRSYFENKDFIVENRLAIEICGKKYNREVVHDNMGPLSKPHK</sequence>
<dbReference type="GO" id="GO:0002940">
    <property type="term" value="P:tRNA N2-guanine methylation"/>
    <property type="evidence" value="ECO:0007669"/>
    <property type="project" value="EnsemblFungi"/>
</dbReference>
<keyword evidence="11" id="KW-1185">Reference proteome</keyword>
<dbReference type="SUPFAM" id="SSF53335">
    <property type="entry name" value="S-adenosyl-L-methionine-dependent methyltransferases"/>
    <property type="match status" value="1"/>
</dbReference>
<dbReference type="GO" id="GO:0140691">
    <property type="term" value="F:RNA folding chaperone"/>
    <property type="evidence" value="ECO:0007669"/>
    <property type="project" value="EnsemblFungi"/>
</dbReference>
<dbReference type="InterPro" id="IPR029063">
    <property type="entry name" value="SAM-dependent_MTases_sf"/>
</dbReference>
<evidence type="ECO:0000256" key="5">
    <source>
        <dbReference type="ARBA" id="ARBA00022694"/>
    </source>
</evidence>
<dbReference type="InterPro" id="IPR002905">
    <property type="entry name" value="Trm1"/>
</dbReference>
<dbReference type="GeneID" id="19879721"/>
<evidence type="ECO:0000313" key="11">
    <source>
        <dbReference type="Proteomes" id="UP000011081"/>
    </source>
</evidence>
<dbReference type="Proteomes" id="UP000011081">
    <property type="component" value="Unassembled WGS sequence"/>
</dbReference>
<organism evidence="10 11">
    <name type="scientific">Vavraia culicis (isolate floridensis)</name>
    <name type="common">Microsporidian parasite</name>
    <dbReference type="NCBI Taxonomy" id="948595"/>
    <lineage>
        <taxon>Eukaryota</taxon>
        <taxon>Fungi</taxon>
        <taxon>Fungi incertae sedis</taxon>
        <taxon>Microsporidia</taxon>
        <taxon>Pleistophoridae</taxon>
        <taxon>Vavraia</taxon>
    </lineage>
</organism>
<dbReference type="Pfam" id="PF02005">
    <property type="entry name" value="TRM"/>
    <property type="match status" value="2"/>
</dbReference>
<keyword evidence="4 9" id="KW-0949">S-adenosyl-L-methionine</keyword>
<protein>
    <recommendedName>
        <fullName evidence="7 9">tRNA (guanine(26)-N(2))-dimethyltransferase</fullName>
        <ecNumber evidence="7 9">2.1.1.216</ecNumber>
    </recommendedName>
</protein>
<comment type="similarity">
    <text evidence="9">Belongs to the class I-like SAM-binding methyltransferase superfamily. Trm1 family.</text>
</comment>
<keyword evidence="3 9" id="KW-0808">Transferase</keyword>
<evidence type="ECO:0000256" key="7">
    <source>
        <dbReference type="ARBA" id="ARBA00039099"/>
    </source>
</evidence>
<dbReference type="EMBL" id="GL877437">
    <property type="protein sequence ID" value="ELA46626.1"/>
    <property type="molecule type" value="Genomic_DNA"/>
</dbReference>
<dbReference type="GO" id="GO:0000049">
    <property type="term" value="F:tRNA binding"/>
    <property type="evidence" value="ECO:0007669"/>
    <property type="project" value="UniProtKB-UniRule"/>
</dbReference>
<evidence type="ECO:0000313" key="10">
    <source>
        <dbReference type="EMBL" id="ELA46626.1"/>
    </source>
</evidence>
<evidence type="ECO:0000256" key="9">
    <source>
        <dbReference type="PROSITE-ProRule" id="PRU00958"/>
    </source>
</evidence>
<keyword evidence="2 9" id="KW-0489">Methyltransferase</keyword>
<dbReference type="InParanoid" id="L2GSI3"/>
<name>L2GSI3_VAVCU</name>
<evidence type="ECO:0000256" key="1">
    <source>
        <dbReference type="ARBA" id="ARBA00022555"/>
    </source>
</evidence>
<dbReference type="FunCoup" id="L2GSI3">
    <property type="interactions" value="305"/>
</dbReference>
<evidence type="ECO:0000256" key="2">
    <source>
        <dbReference type="ARBA" id="ARBA00022603"/>
    </source>
</evidence>
<dbReference type="Gene3D" id="3.40.50.150">
    <property type="entry name" value="Vaccinia Virus protein VP39"/>
    <property type="match status" value="1"/>
</dbReference>
<dbReference type="AlphaFoldDB" id="L2GSI3"/>
<dbReference type="OrthoDB" id="6349953at2759"/>
<dbReference type="PANTHER" id="PTHR10631:SF3">
    <property type="entry name" value="TRNA (GUANINE(26)-N(2))-DIMETHYLTRANSFERASE"/>
    <property type="match status" value="1"/>
</dbReference>
<comment type="catalytic activity">
    <reaction evidence="8 9">
        <text>guanosine(26) in tRNA + 2 S-adenosyl-L-methionine = N(2)-dimethylguanosine(26) in tRNA + 2 S-adenosyl-L-homocysteine + 2 H(+)</text>
        <dbReference type="Rhea" id="RHEA:43140"/>
        <dbReference type="Rhea" id="RHEA-COMP:10359"/>
        <dbReference type="Rhea" id="RHEA-COMP:10360"/>
        <dbReference type="ChEBI" id="CHEBI:15378"/>
        <dbReference type="ChEBI" id="CHEBI:57856"/>
        <dbReference type="ChEBI" id="CHEBI:59789"/>
        <dbReference type="ChEBI" id="CHEBI:74269"/>
        <dbReference type="ChEBI" id="CHEBI:74513"/>
        <dbReference type="EC" id="2.1.1.216"/>
    </reaction>
</comment>
<proteinExistence type="inferred from homology"/>
<dbReference type="OMA" id="MKCCHEM"/>
<keyword evidence="5 9" id="KW-0819">tRNA processing</keyword>
<accession>L2GSI3</accession>
<gene>
    <name evidence="10" type="ORF">VCUG_01852</name>
</gene>
<dbReference type="PANTHER" id="PTHR10631">
    <property type="entry name" value="N 2 ,N 2 -DIMETHYLGUANOSINE TRNA METHYLTRANSFERASE"/>
    <property type="match status" value="1"/>
</dbReference>
<dbReference type="HOGENOM" id="CLU_010862_5_0_1"/>
<evidence type="ECO:0000256" key="3">
    <source>
        <dbReference type="ARBA" id="ARBA00022679"/>
    </source>
</evidence>
<evidence type="ECO:0000256" key="6">
    <source>
        <dbReference type="ARBA" id="ARBA00022884"/>
    </source>
</evidence>
<dbReference type="PROSITE" id="PS51626">
    <property type="entry name" value="SAM_MT_TRM1"/>
    <property type="match status" value="1"/>
</dbReference>
<evidence type="ECO:0000256" key="4">
    <source>
        <dbReference type="ARBA" id="ARBA00022691"/>
    </source>
</evidence>
<keyword evidence="6 9" id="KW-0694">RNA-binding</keyword>
<keyword evidence="1 9" id="KW-0820">tRNA-binding</keyword>
<dbReference type="VEuPathDB" id="MicrosporidiaDB:VCUG_01852"/>
<dbReference type="RefSeq" id="XP_008074865.1">
    <property type="nucleotide sequence ID" value="XM_008076674.1"/>
</dbReference>
<dbReference type="Gene3D" id="3.30.56.70">
    <property type="entry name" value="N2,N2-dimethylguanosine tRNA methyltransferase, C-terminal domain"/>
    <property type="match status" value="1"/>
</dbReference>
<dbReference type="EC" id="2.1.1.216" evidence="7 9"/>
<evidence type="ECO:0000256" key="8">
    <source>
        <dbReference type="ARBA" id="ARBA00051897"/>
    </source>
</evidence>
<dbReference type="STRING" id="948595.L2GSI3"/>